<keyword evidence="3" id="KW-1185">Reference proteome</keyword>
<accession>A0A5N6QZP8</accession>
<dbReference type="PANTHER" id="PTHR31881:SF6">
    <property type="entry name" value="OS09G0494600 PROTEIN"/>
    <property type="match status" value="1"/>
</dbReference>
<dbReference type="EMBL" id="CM017323">
    <property type="protein sequence ID" value="KAE8023017.1"/>
    <property type="molecule type" value="Genomic_DNA"/>
</dbReference>
<dbReference type="PANTHER" id="PTHR31881">
    <property type="match status" value="1"/>
</dbReference>
<evidence type="ECO:0008006" key="4">
    <source>
        <dbReference type="Google" id="ProtNLM"/>
    </source>
</evidence>
<keyword evidence="1" id="KW-0812">Transmembrane</keyword>
<dbReference type="InterPro" id="IPR006747">
    <property type="entry name" value="DUF599"/>
</dbReference>
<gene>
    <name evidence="2" type="ORF">FH972_008771</name>
</gene>
<keyword evidence="1" id="KW-1133">Transmembrane helix</keyword>
<protein>
    <recommendedName>
        <fullName evidence="4">DUF599 domain-containing protein</fullName>
    </recommendedName>
</protein>
<keyword evidence="1" id="KW-0472">Membrane</keyword>
<dbReference type="Proteomes" id="UP000327013">
    <property type="component" value="Chromosome 3"/>
</dbReference>
<sequence length="223" mass="25134">MEIMEWRKCYLDVILVPLGVLINIAYHAWLCHKVRTQPLTTAIGTYTEAQRLWVPAIMKDIEKRNIVAVQTLRNTIMGSTLMATTSIILCAGLAEAISSTYGVTKTPFDDTVYGGQAEFMVAVKRATLLVTFLFSFFSHSMSLTFLNQVNILISTLDDPKSMVTPEYVSHLLEKGCCLSTAGNRIFYLAIPLLLWFFGPLLAFLCFLTMVPLLYNHDFLYHCV</sequence>
<organism evidence="2 3">
    <name type="scientific">Carpinus fangiana</name>
    <dbReference type="NCBI Taxonomy" id="176857"/>
    <lineage>
        <taxon>Eukaryota</taxon>
        <taxon>Viridiplantae</taxon>
        <taxon>Streptophyta</taxon>
        <taxon>Embryophyta</taxon>
        <taxon>Tracheophyta</taxon>
        <taxon>Spermatophyta</taxon>
        <taxon>Magnoliopsida</taxon>
        <taxon>eudicotyledons</taxon>
        <taxon>Gunneridae</taxon>
        <taxon>Pentapetalae</taxon>
        <taxon>rosids</taxon>
        <taxon>fabids</taxon>
        <taxon>Fagales</taxon>
        <taxon>Betulaceae</taxon>
        <taxon>Carpinus</taxon>
    </lineage>
</organism>
<evidence type="ECO:0000313" key="3">
    <source>
        <dbReference type="Proteomes" id="UP000327013"/>
    </source>
</evidence>
<dbReference type="OrthoDB" id="10330989at2759"/>
<evidence type="ECO:0000256" key="1">
    <source>
        <dbReference type="SAM" id="Phobius"/>
    </source>
</evidence>
<feature type="transmembrane region" description="Helical" evidence="1">
    <location>
        <begin position="9"/>
        <end position="29"/>
    </location>
</feature>
<name>A0A5N6QZP8_9ROSI</name>
<dbReference type="Pfam" id="PF04654">
    <property type="entry name" value="DUF599"/>
    <property type="match status" value="1"/>
</dbReference>
<evidence type="ECO:0000313" key="2">
    <source>
        <dbReference type="EMBL" id="KAE8023017.1"/>
    </source>
</evidence>
<proteinExistence type="predicted"/>
<dbReference type="AlphaFoldDB" id="A0A5N6QZP8"/>
<feature type="transmembrane region" description="Helical" evidence="1">
    <location>
        <begin position="192"/>
        <end position="214"/>
    </location>
</feature>
<reference evidence="2 3" key="1">
    <citation type="submission" date="2019-06" db="EMBL/GenBank/DDBJ databases">
        <title>A chromosomal-level reference genome of Carpinus fangiana (Coryloideae, Betulaceae).</title>
        <authorList>
            <person name="Yang X."/>
            <person name="Wang Z."/>
            <person name="Zhang L."/>
            <person name="Hao G."/>
            <person name="Liu J."/>
            <person name="Yang Y."/>
        </authorList>
    </citation>
    <scope>NUCLEOTIDE SEQUENCE [LARGE SCALE GENOMIC DNA]</scope>
    <source>
        <strain evidence="2">Cfa_2016G</strain>
        <tissue evidence="2">Leaf</tissue>
    </source>
</reference>